<reference evidence="1" key="1">
    <citation type="submission" date="2023-03" db="EMBL/GenBank/DDBJ databases">
        <title>Massive genome expansion in bonnet fungi (Mycena s.s.) driven by repeated elements and novel gene families across ecological guilds.</title>
        <authorList>
            <consortium name="Lawrence Berkeley National Laboratory"/>
            <person name="Harder C.B."/>
            <person name="Miyauchi S."/>
            <person name="Viragh M."/>
            <person name="Kuo A."/>
            <person name="Thoen E."/>
            <person name="Andreopoulos B."/>
            <person name="Lu D."/>
            <person name="Skrede I."/>
            <person name="Drula E."/>
            <person name="Henrissat B."/>
            <person name="Morin E."/>
            <person name="Kohler A."/>
            <person name="Barry K."/>
            <person name="LaButti K."/>
            <person name="Morin E."/>
            <person name="Salamov A."/>
            <person name="Lipzen A."/>
            <person name="Mereny Z."/>
            <person name="Hegedus B."/>
            <person name="Baldrian P."/>
            <person name="Stursova M."/>
            <person name="Weitz H."/>
            <person name="Taylor A."/>
            <person name="Grigoriev I.V."/>
            <person name="Nagy L.G."/>
            <person name="Martin F."/>
            <person name="Kauserud H."/>
        </authorList>
    </citation>
    <scope>NUCLEOTIDE SEQUENCE</scope>
    <source>
        <strain evidence="1">CBHHK182m</strain>
    </source>
</reference>
<sequence length="214" mass="24031">RIYDPGFTERYLSKVPGHLAQYAMWLGSTKEITQRPNAVAFISEGGLLLEIAQVVDTDLIRRFAQGPSAQVAHFGKGETFLQRHPPNGGTARFFATDRVTEAECMILIGLIPGENNDQDRTLFPLPSTFEDESDHIHGMIGVGALKIVSNILKDLERGVCIWRTDAQWRGYLRQNNRGIHAPAYIPTTEDFETVGVLMRRAFPINWNGLPIREI</sequence>
<dbReference type="Proteomes" id="UP001215598">
    <property type="component" value="Unassembled WGS sequence"/>
</dbReference>
<dbReference type="AlphaFoldDB" id="A0AAD7NLU5"/>
<protein>
    <submittedName>
        <fullName evidence="1">Uncharacterized protein</fullName>
    </submittedName>
</protein>
<accession>A0AAD7NLU5</accession>
<name>A0AAD7NLU5_9AGAR</name>
<keyword evidence="2" id="KW-1185">Reference proteome</keyword>
<evidence type="ECO:0000313" key="2">
    <source>
        <dbReference type="Proteomes" id="UP001215598"/>
    </source>
</evidence>
<feature type="non-terminal residue" evidence="1">
    <location>
        <position position="214"/>
    </location>
</feature>
<feature type="non-terminal residue" evidence="1">
    <location>
        <position position="1"/>
    </location>
</feature>
<proteinExistence type="predicted"/>
<gene>
    <name evidence="1" type="ORF">B0H16DRAFT_1251313</name>
</gene>
<evidence type="ECO:0000313" key="1">
    <source>
        <dbReference type="EMBL" id="KAJ7765637.1"/>
    </source>
</evidence>
<dbReference type="EMBL" id="JARKIB010000025">
    <property type="protein sequence ID" value="KAJ7765637.1"/>
    <property type="molecule type" value="Genomic_DNA"/>
</dbReference>
<organism evidence="1 2">
    <name type="scientific">Mycena metata</name>
    <dbReference type="NCBI Taxonomy" id="1033252"/>
    <lineage>
        <taxon>Eukaryota</taxon>
        <taxon>Fungi</taxon>
        <taxon>Dikarya</taxon>
        <taxon>Basidiomycota</taxon>
        <taxon>Agaricomycotina</taxon>
        <taxon>Agaricomycetes</taxon>
        <taxon>Agaricomycetidae</taxon>
        <taxon>Agaricales</taxon>
        <taxon>Marasmiineae</taxon>
        <taxon>Mycenaceae</taxon>
        <taxon>Mycena</taxon>
    </lineage>
</organism>
<comment type="caution">
    <text evidence="1">The sequence shown here is derived from an EMBL/GenBank/DDBJ whole genome shotgun (WGS) entry which is preliminary data.</text>
</comment>